<dbReference type="InterPro" id="IPR011990">
    <property type="entry name" value="TPR-like_helical_dom_sf"/>
</dbReference>
<organism evidence="1 2">
    <name type="scientific">Saccharopolyspora thermophila</name>
    <dbReference type="NCBI Taxonomy" id="89367"/>
    <lineage>
        <taxon>Bacteria</taxon>
        <taxon>Bacillati</taxon>
        <taxon>Actinomycetota</taxon>
        <taxon>Actinomycetes</taxon>
        <taxon>Pseudonocardiales</taxon>
        <taxon>Pseudonocardiaceae</taxon>
        <taxon>Saccharopolyspora</taxon>
    </lineage>
</organism>
<gene>
    <name evidence="1" type="ORF">GCM10009545_12790</name>
</gene>
<reference evidence="2" key="1">
    <citation type="journal article" date="2019" name="Int. J. Syst. Evol. Microbiol.">
        <title>The Global Catalogue of Microorganisms (GCM) 10K type strain sequencing project: providing services to taxonomists for standard genome sequencing and annotation.</title>
        <authorList>
            <consortium name="The Broad Institute Genomics Platform"/>
            <consortium name="The Broad Institute Genome Sequencing Center for Infectious Disease"/>
            <person name="Wu L."/>
            <person name="Ma J."/>
        </authorList>
    </citation>
    <scope>NUCLEOTIDE SEQUENCE [LARGE SCALE GENOMIC DNA]</scope>
    <source>
        <strain evidence="2">JCM 10664</strain>
    </source>
</reference>
<evidence type="ECO:0000313" key="2">
    <source>
        <dbReference type="Proteomes" id="UP001500220"/>
    </source>
</evidence>
<dbReference type="SUPFAM" id="SSF52540">
    <property type="entry name" value="P-loop containing nucleoside triphosphate hydrolases"/>
    <property type="match status" value="1"/>
</dbReference>
<dbReference type="EMBL" id="BAAAHC010000005">
    <property type="protein sequence ID" value="GAA0512216.1"/>
    <property type="molecule type" value="Genomic_DNA"/>
</dbReference>
<dbReference type="PRINTS" id="PR00364">
    <property type="entry name" value="DISEASERSIST"/>
</dbReference>
<comment type="caution">
    <text evidence="1">The sequence shown here is derived from an EMBL/GenBank/DDBJ whole genome shotgun (WGS) entry which is preliminary data.</text>
</comment>
<accession>A0ABP3M379</accession>
<dbReference type="PANTHER" id="PTHR47691">
    <property type="entry name" value="REGULATOR-RELATED"/>
    <property type="match status" value="1"/>
</dbReference>
<name>A0ABP3M379_9PSEU</name>
<proteinExistence type="predicted"/>
<evidence type="ECO:0000313" key="1">
    <source>
        <dbReference type="EMBL" id="GAA0512216.1"/>
    </source>
</evidence>
<dbReference type="Pfam" id="PF13424">
    <property type="entry name" value="TPR_12"/>
    <property type="match status" value="1"/>
</dbReference>
<dbReference type="Proteomes" id="UP001500220">
    <property type="component" value="Unassembled WGS sequence"/>
</dbReference>
<keyword evidence="2" id="KW-1185">Reference proteome</keyword>
<dbReference type="Gene3D" id="3.40.50.300">
    <property type="entry name" value="P-loop containing nucleotide triphosphate hydrolases"/>
    <property type="match status" value="1"/>
</dbReference>
<protein>
    <submittedName>
        <fullName evidence="1">Tetratricopeptide repeat protein</fullName>
    </submittedName>
</protein>
<dbReference type="PANTHER" id="PTHR47691:SF3">
    <property type="entry name" value="HTH-TYPE TRANSCRIPTIONAL REGULATOR RV0890C-RELATED"/>
    <property type="match status" value="1"/>
</dbReference>
<dbReference type="SUPFAM" id="SSF48452">
    <property type="entry name" value="TPR-like"/>
    <property type="match status" value="1"/>
</dbReference>
<dbReference type="Gene3D" id="1.25.40.10">
    <property type="entry name" value="Tetratricopeptide repeat domain"/>
    <property type="match status" value="1"/>
</dbReference>
<sequence>MGNVNRGPVQQLAQVGAVHGDVHFHGAPVQESGAVPGQLPAAPSHFVDRDEAQACLDAAWASRRGDRAVWVVISGPSGVGKSALGAYWSYRVIKDFEHGQVYFDFGRRRRGLDEAVEWCLRSLGVGGERIPLDLDDKIALLRSEARGRRLLFFFDNVADLRKVAELLPASGDSLVLCTSHDDAAELAPDGARAIRLRELEPDDAVEFLRSELGERVDTEPDAARELAALCGNLPIALHVVVGLLSSHPKWRIGRAVRELSDQHRRRSRLTKVFSALDVAVGYLEPGQRELYVLLGCFPGAAFGAGAVAALAGLTDADAEIRLEQLHRTCLVEENDQEQYRFHDLVREHAVEAAGRELDADTRDYALRGLVEWYRRQGAYADRKVTEPSRLRVSDDEVTGENPFTREEALEWLERERTNLIAMVRVAAEHDWHSAVISLCEGPLWALHNQHKHYSETLRAFETAVASARAEQNGVAEARMRSLRSQLLVECGHVDEALDESSRAVEVAERAGHRRVLASALEFHGKALHARGAFAEAIGFFERSRRLNEELGRPRGVALQEYLIGKALCGAGRYGEALAVLEAALEGIAQFPEDRRTPARIRVAAARAHQGLGQHEVAIELLEAAISATRERQASFDLAEPLVLLADALAACGRDGSRECLEEALAIYEQAHSPKADDVRHKLTE</sequence>
<dbReference type="InterPro" id="IPR027417">
    <property type="entry name" value="P-loop_NTPase"/>
</dbReference>